<evidence type="ECO:0000313" key="2">
    <source>
        <dbReference type="Proteomes" id="UP001151699"/>
    </source>
</evidence>
<protein>
    <submittedName>
        <fullName evidence="1">Uncharacterized protein</fullName>
    </submittedName>
</protein>
<name>A0A9Q0NCX7_9DIPT</name>
<dbReference type="OrthoDB" id="8961796at2759"/>
<gene>
    <name evidence="1" type="ORF">Bhyg_03041</name>
</gene>
<dbReference type="AlphaFoldDB" id="A0A9Q0NCX7"/>
<keyword evidence="2" id="KW-1185">Reference proteome</keyword>
<sequence length="186" mass="20527">MICNSTYNVLQTPLSHYAKNQRIPRNRSVLTEKLNKAIAEDESNVYTKLALGSCMETLMKTPRQTLPKQLSAEYKQQRDDSSSLCANVLHKGVQNLKKEESIGRPIPVRRYNSKIDDHTKQYLSFMNSPPTGQCSPNYLMYGSPPVSSASQHLDVYGSGGSGKVSRAASPQPLFNVGGAIGDYRTA</sequence>
<accession>A0A9Q0NCX7</accession>
<evidence type="ECO:0000313" key="1">
    <source>
        <dbReference type="EMBL" id="KAJ6647818.1"/>
    </source>
</evidence>
<dbReference type="EMBL" id="WJQU01000001">
    <property type="protein sequence ID" value="KAJ6647818.1"/>
    <property type="molecule type" value="Genomic_DNA"/>
</dbReference>
<dbReference type="Proteomes" id="UP001151699">
    <property type="component" value="Chromosome A"/>
</dbReference>
<reference evidence="1" key="1">
    <citation type="submission" date="2022-07" db="EMBL/GenBank/DDBJ databases">
        <authorList>
            <person name="Trinca V."/>
            <person name="Uliana J.V.C."/>
            <person name="Torres T.T."/>
            <person name="Ward R.J."/>
            <person name="Monesi N."/>
        </authorList>
    </citation>
    <scope>NUCLEOTIDE SEQUENCE</scope>
    <source>
        <strain evidence="1">HSMRA1968</strain>
        <tissue evidence="1">Whole embryos</tissue>
    </source>
</reference>
<proteinExistence type="predicted"/>
<comment type="caution">
    <text evidence="1">The sequence shown here is derived from an EMBL/GenBank/DDBJ whole genome shotgun (WGS) entry which is preliminary data.</text>
</comment>
<organism evidence="1 2">
    <name type="scientific">Pseudolycoriella hygida</name>
    <dbReference type="NCBI Taxonomy" id="35572"/>
    <lineage>
        <taxon>Eukaryota</taxon>
        <taxon>Metazoa</taxon>
        <taxon>Ecdysozoa</taxon>
        <taxon>Arthropoda</taxon>
        <taxon>Hexapoda</taxon>
        <taxon>Insecta</taxon>
        <taxon>Pterygota</taxon>
        <taxon>Neoptera</taxon>
        <taxon>Endopterygota</taxon>
        <taxon>Diptera</taxon>
        <taxon>Nematocera</taxon>
        <taxon>Sciaroidea</taxon>
        <taxon>Sciaridae</taxon>
        <taxon>Pseudolycoriella</taxon>
    </lineage>
</organism>